<protein>
    <submittedName>
        <fullName evidence="2">Oidioi.mRNA.OKI2018_I69.PAR.g13078.t1.cds</fullName>
    </submittedName>
</protein>
<proteinExistence type="predicted"/>
<reference evidence="2 3" key="1">
    <citation type="submission" date="2021-04" db="EMBL/GenBank/DDBJ databases">
        <authorList>
            <person name="Bliznina A."/>
        </authorList>
    </citation>
    <scope>NUCLEOTIDE SEQUENCE [LARGE SCALE GENOMIC DNA]</scope>
</reference>
<dbReference type="Proteomes" id="UP001158576">
    <property type="component" value="Chromosome PAR"/>
</dbReference>
<organism evidence="2 3">
    <name type="scientific">Oikopleura dioica</name>
    <name type="common">Tunicate</name>
    <dbReference type="NCBI Taxonomy" id="34765"/>
    <lineage>
        <taxon>Eukaryota</taxon>
        <taxon>Metazoa</taxon>
        <taxon>Chordata</taxon>
        <taxon>Tunicata</taxon>
        <taxon>Appendicularia</taxon>
        <taxon>Copelata</taxon>
        <taxon>Oikopleuridae</taxon>
        <taxon>Oikopleura</taxon>
    </lineage>
</organism>
<sequence>MSTDRNTLNLYDVIHQFNTQMLQFHNKTRKLAIRIDELLRLETDREAGLRAIRGLADGIDKDFEAAAIFEQILSGSDDEISVDESDSSESDYDDSDDETYTPSTPPQTRGNVRSRPTPVKPSNSRERQANYGCKRKLEFSSDEQPAKRHNSAGSMSHVESETQDIFDSLEDSQSGFRPISPNAAGPSHEYPQSQKWQLRSPMIDLKDRVSPISSSKSSPEKGRASQKSEAMEIVTSVIDFNKDSEATDNSIIDLTVDSPQQEEMRVDGPPEIIDLTIDDFENDSEFEELAIRNNEEFEREEMRQIVSEYEGITSPARSDTIIHARLTPYLLSESDDEPSDNSVVSYDDGYNGIRGQYLSPEEAELLFDREIEDLYEILGVTYEDPPAALSP</sequence>
<evidence type="ECO:0000256" key="1">
    <source>
        <dbReference type="SAM" id="MobiDB-lite"/>
    </source>
</evidence>
<dbReference type="EMBL" id="OU015568">
    <property type="protein sequence ID" value="CAG5091499.1"/>
    <property type="molecule type" value="Genomic_DNA"/>
</dbReference>
<feature type="compositionally biased region" description="Acidic residues" evidence="1">
    <location>
        <begin position="76"/>
        <end position="99"/>
    </location>
</feature>
<feature type="compositionally biased region" description="Polar residues" evidence="1">
    <location>
        <begin position="100"/>
        <end position="111"/>
    </location>
</feature>
<keyword evidence="3" id="KW-1185">Reference proteome</keyword>
<accession>A0ABN7S720</accession>
<feature type="region of interest" description="Disordered" evidence="1">
    <location>
        <begin position="76"/>
        <end position="230"/>
    </location>
</feature>
<evidence type="ECO:0000313" key="3">
    <source>
        <dbReference type="Proteomes" id="UP001158576"/>
    </source>
</evidence>
<name>A0ABN7S720_OIKDI</name>
<evidence type="ECO:0000313" key="2">
    <source>
        <dbReference type="EMBL" id="CAG5091499.1"/>
    </source>
</evidence>
<gene>
    <name evidence="2" type="ORF">OKIOD_LOCUS4636</name>
</gene>
<feature type="compositionally biased region" description="Acidic residues" evidence="1">
    <location>
        <begin position="161"/>
        <end position="170"/>
    </location>
</feature>